<gene>
    <name evidence="7 11" type="primary">aroQ</name>
    <name evidence="11" type="ORF">FZC84_04210</name>
</gene>
<feature type="binding site" evidence="7 9">
    <location>
        <position position="75"/>
    </location>
    <ligand>
        <name>substrate</name>
    </ligand>
</feature>
<dbReference type="Pfam" id="PF01220">
    <property type="entry name" value="DHquinase_II"/>
    <property type="match status" value="1"/>
</dbReference>
<keyword evidence="7" id="KW-0028">Amino-acid biosynthesis</keyword>
<sequence>MHKILLLNGPNLNRLGKREPDIYGTATLDELEGNLKEAAIQAGYELTAQQSNQEGVLIDFIHMAEDAGYAGIIFNPGAFTHYSYAIRDAVAGVDLPVIEVHISNVHKREAFRHKSVLAEVTAGQIVGLGLFGYELALQALIKKHKGDEEVEQT</sequence>
<protein>
    <recommendedName>
        <fullName evidence="5 7">3-dehydroquinate dehydratase</fullName>
        <shortName evidence="7">3-dehydroquinase</shortName>
        <ecNumber evidence="5 7">4.2.1.10</ecNumber>
    </recommendedName>
    <alternativeName>
        <fullName evidence="7">Type II DHQase</fullName>
    </alternativeName>
</protein>
<dbReference type="AlphaFoldDB" id="A0A5D4MGR6"/>
<comment type="similarity">
    <text evidence="3 7">Belongs to the type-II 3-dehydroquinase family.</text>
</comment>
<evidence type="ECO:0000256" key="5">
    <source>
        <dbReference type="ARBA" id="ARBA00012060"/>
    </source>
</evidence>
<organism evidence="11 12">
    <name type="scientific">Rossellomorea vietnamensis</name>
    <dbReference type="NCBI Taxonomy" id="218284"/>
    <lineage>
        <taxon>Bacteria</taxon>
        <taxon>Bacillati</taxon>
        <taxon>Bacillota</taxon>
        <taxon>Bacilli</taxon>
        <taxon>Bacillales</taxon>
        <taxon>Bacillaceae</taxon>
        <taxon>Rossellomorea</taxon>
    </lineage>
</organism>
<dbReference type="UniPathway" id="UPA00053">
    <property type="reaction ID" value="UER00086"/>
</dbReference>
<evidence type="ECO:0000256" key="2">
    <source>
        <dbReference type="ARBA" id="ARBA00004902"/>
    </source>
</evidence>
<dbReference type="NCBIfam" id="NF003807">
    <property type="entry name" value="PRK05395.1-4"/>
    <property type="match status" value="1"/>
</dbReference>
<dbReference type="InterPro" id="IPR001874">
    <property type="entry name" value="DHquinase_II"/>
</dbReference>
<dbReference type="GO" id="GO:0008652">
    <property type="term" value="P:amino acid biosynthetic process"/>
    <property type="evidence" value="ECO:0007669"/>
    <property type="project" value="UniProtKB-KW"/>
</dbReference>
<evidence type="ECO:0000256" key="4">
    <source>
        <dbReference type="ARBA" id="ARBA00011193"/>
    </source>
</evidence>
<dbReference type="NCBIfam" id="NF003805">
    <property type="entry name" value="PRK05395.1-2"/>
    <property type="match status" value="1"/>
</dbReference>
<feature type="active site" description="Proton acceptor" evidence="7 8">
    <location>
        <position position="23"/>
    </location>
</feature>
<dbReference type="EMBL" id="VTEG01000002">
    <property type="protein sequence ID" value="TYS00707.1"/>
    <property type="molecule type" value="Genomic_DNA"/>
</dbReference>
<dbReference type="Proteomes" id="UP000325182">
    <property type="component" value="Unassembled WGS sequence"/>
</dbReference>
<keyword evidence="7" id="KW-0057">Aromatic amino acid biosynthesis</keyword>
<dbReference type="GO" id="GO:0009423">
    <property type="term" value="P:chorismate biosynthetic process"/>
    <property type="evidence" value="ECO:0007669"/>
    <property type="project" value="UniProtKB-UniRule"/>
</dbReference>
<feature type="binding site" evidence="7 9">
    <location>
        <begin position="102"/>
        <end position="103"/>
    </location>
    <ligand>
        <name>substrate</name>
    </ligand>
</feature>
<proteinExistence type="inferred from homology"/>
<name>A0A5D4MGR6_9BACI</name>
<dbReference type="PANTHER" id="PTHR21272">
    <property type="entry name" value="CATABOLIC 3-DEHYDROQUINASE"/>
    <property type="match status" value="1"/>
</dbReference>
<evidence type="ECO:0000256" key="9">
    <source>
        <dbReference type="PIRSR" id="PIRSR001399-2"/>
    </source>
</evidence>
<dbReference type="EC" id="4.2.1.10" evidence="5 7"/>
<dbReference type="CDD" id="cd00466">
    <property type="entry name" value="DHQase_II"/>
    <property type="match status" value="1"/>
</dbReference>
<dbReference type="GO" id="GO:0019631">
    <property type="term" value="P:quinate catabolic process"/>
    <property type="evidence" value="ECO:0007669"/>
    <property type="project" value="TreeGrafter"/>
</dbReference>
<dbReference type="SUPFAM" id="SSF52304">
    <property type="entry name" value="Type II 3-dehydroquinate dehydratase"/>
    <property type="match status" value="1"/>
</dbReference>
<evidence type="ECO:0000256" key="6">
    <source>
        <dbReference type="ARBA" id="ARBA00023239"/>
    </source>
</evidence>
<dbReference type="GO" id="GO:0003855">
    <property type="term" value="F:3-dehydroquinate dehydratase activity"/>
    <property type="evidence" value="ECO:0007669"/>
    <property type="project" value="UniProtKB-UniRule"/>
</dbReference>
<dbReference type="InterPro" id="IPR036441">
    <property type="entry name" value="DHquinase_II_sf"/>
</dbReference>
<dbReference type="RefSeq" id="WP_148953080.1">
    <property type="nucleotide sequence ID" value="NZ_VTEG01000002.1"/>
</dbReference>
<dbReference type="NCBIfam" id="NF003806">
    <property type="entry name" value="PRK05395.1-3"/>
    <property type="match status" value="1"/>
</dbReference>
<evidence type="ECO:0000313" key="11">
    <source>
        <dbReference type="EMBL" id="TYS00707.1"/>
    </source>
</evidence>
<dbReference type="InterPro" id="IPR018509">
    <property type="entry name" value="DHquinase_II_CS"/>
</dbReference>
<dbReference type="GO" id="GO:0009073">
    <property type="term" value="P:aromatic amino acid family biosynthetic process"/>
    <property type="evidence" value="ECO:0007669"/>
    <property type="project" value="UniProtKB-KW"/>
</dbReference>
<comment type="pathway">
    <text evidence="2 7">Metabolic intermediate biosynthesis; chorismate biosynthesis; chorismate from D-erythrose 4-phosphate and phosphoenolpyruvate: step 3/7.</text>
</comment>
<comment type="function">
    <text evidence="7">Catalyzes a trans-dehydration via an enolate intermediate.</text>
</comment>
<dbReference type="PIRSF" id="PIRSF001399">
    <property type="entry name" value="DHquinase_II"/>
    <property type="match status" value="1"/>
</dbReference>
<comment type="catalytic activity">
    <reaction evidence="1 7">
        <text>3-dehydroquinate = 3-dehydroshikimate + H2O</text>
        <dbReference type="Rhea" id="RHEA:21096"/>
        <dbReference type="ChEBI" id="CHEBI:15377"/>
        <dbReference type="ChEBI" id="CHEBI:16630"/>
        <dbReference type="ChEBI" id="CHEBI:32364"/>
        <dbReference type="EC" id="4.2.1.10"/>
    </reaction>
</comment>
<feature type="binding site" evidence="7 9">
    <location>
        <position position="81"/>
    </location>
    <ligand>
        <name>substrate</name>
    </ligand>
</feature>
<comment type="caution">
    <text evidence="11">The sequence shown here is derived from an EMBL/GenBank/DDBJ whole genome shotgun (WGS) entry which is preliminary data.</text>
</comment>
<feature type="active site" description="Proton donor" evidence="7 8">
    <location>
        <position position="101"/>
    </location>
</feature>
<accession>A0A5D4MGR6</accession>
<dbReference type="HAMAP" id="MF_00169">
    <property type="entry name" value="AroQ"/>
    <property type="match status" value="1"/>
</dbReference>
<evidence type="ECO:0000256" key="8">
    <source>
        <dbReference type="PIRSR" id="PIRSR001399-1"/>
    </source>
</evidence>
<feature type="site" description="Transition state stabilizer" evidence="7 10">
    <location>
        <position position="18"/>
    </location>
</feature>
<feature type="binding site" evidence="7 9">
    <location>
        <position position="88"/>
    </location>
    <ligand>
        <name>substrate</name>
    </ligand>
</feature>
<keyword evidence="6 7" id="KW-0456">Lyase</keyword>
<comment type="subunit">
    <text evidence="4 7">Homododecamer.</text>
</comment>
<dbReference type="Gene3D" id="3.40.50.9100">
    <property type="entry name" value="Dehydroquinase, class II"/>
    <property type="match status" value="1"/>
</dbReference>
<evidence type="ECO:0000313" key="12">
    <source>
        <dbReference type="Proteomes" id="UP000325182"/>
    </source>
</evidence>
<dbReference type="NCBIfam" id="TIGR01088">
    <property type="entry name" value="aroQ"/>
    <property type="match status" value="1"/>
</dbReference>
<reference evidence="11 12" key="1">
    <citation type="submission" date="2019-08" db="EMBL/GenBank/DDBJ databases">
        <title>Bacillus genomes from the desert of Cuatro Cienegas, Coahuila.</title>
        <authorList>
            <person name="Olmedo-Alvarez G."/>
        </authorList>
    </citation>
    <scope>NUCLEOTIDE SEQUENCE [LARGE SCALE GENOMIC DNA]</scope>
    <source>
        <strain evidence="11 12">CH128b_4D</strain>
    </source>
</reference>
<feature type="binding site" evidence="7 9">
    <location>
        <position position="112"/>
    </location>
    <ligand>
        <name>substrate</name>
    </ligand>
</feature>
<dbReference type="PROSITE" id="PS01029">
    <property type="entry name" value="DEHYDROQUINASE_II"/>
    <property type="match status" value="1"/>
</dbReference>
<dbReference type="PANTHER" id="PTHR21272:SF3">
    <property type="entry name" value="CATABOLIC 3-DEHYDROQUINASE"/>
    <property type="match status" value="1"/>
</dbReference>
<evidence type="ECO:0000256" key="3">
    <source>
        <dbReference type="ARBA" id="ARBA00011037"/>
    </source>
</evidence>
<evidence type="ECO:0000256" key="1">
    <source>
        <dbReference type="ARBA" id="ARBA00001864"/>
    </source>
</evidence>
<evidence type="ECO:0000256" key="10">
    <source>
        <dbReference type="PIRSR" id="PIRSR001399-3"/>
    </source>
</evidence>
<evidence type="ECO:0000256" key="7">
    <source>
        <dbReference type="HAMAP-Rule" id="MF_00169"/>
    </source>
</evidence>